<protein>
    <submittedName>
        <fullName evidence="6">Succinylglutamate desuccinylase/aspartoacylase family protein</fullName>
    </submittedName>
</protein>
<dbReference type="GeneID" id="98918078"/>
<dbReference type="AlphaFoldDB" id="D4S0S9"/>
<dbReference type="GO" id="GO:0046872">
    <property type="term" value="F:metal ion binding"/>
    <property type="evidence" value="ECO:0007669"/>
    <property type="project" value="UniProtKB-KW"/>
</dbReference>
<evidence type="ECO:0000256" key="1">
    <source>
        <dbReference type="ARBA" id="ARBA00001947"/>
    </source>
</evidence>
<dbReference type="InterPro" id="IPR053138">
    <property type="entry name" value="N-alpha-Ac-DABA_deacetylase"/>
</dbReference>
<dbReference type="Proteomes" id="UP000006238">
    <property type="component" value="Unassembled WGS sequence"/>
</dbReference>
<keyword evidence="2" id="KW-0479">Metal-binding</keyword>
<dbReference type="GO" id="GO:0016788">
    <property type="term" value="F:hydrolase activity, acting on ester bonds"/>
    <property type="evidence" value="ECO:0007669"/>
    <property type="project" value="InterPro"/>
</dbReference>
<dbReference type="InterPro" id="IPR055438">
    <property type="entry name" value="AstE_AspA_cat"/>
</dbReference>
<evidence type="ECO:0000256" key="4">
    <source>
        <dbReference type="ARBA" id="ARBA00022833"/>
    </source>
</evidence>
<dbReference type="Gene3D" id="3.40.630.10">
    <property type="entry name" value="Zn peptidases"/>
    <property type="match status" value="1"/>
</dbReference>
<evidence type="ECO:0000259" key="5">
    <source>
        <dbReference type="Pfam" id="PF24827"/>
    </source>
</evidence>
<dbReference type="CDD" id="cd06253">
    <property type="entry name" value="M14_ASTE_ASPA-like"/>
    <property type="match status" value="1"/>
</dbReference>
<dbReference type="HOGENOM" id="CLU_035605_3_1_9"/>
<dbReference type="STRING" id="45851.BHV86_09315"/>
<gene>
    <name evidence="6" type="ORF">BUTYVIB_01699</name>
</gene>
<proteinExistence type="predicted"/>
<comment type="caution">
    <text evidence="6">The sequence shown here is derived from an EMBL/GenBank/DDBJ whole genome shotgun (WGS) entry which is preliminary data.</text>
</comment>
<reference evidence="6 7" key="1">
    <citation type="submission" date="2010-02" db="EMBL/GenBank/DDBJ databases">
        <authorList>
            <person name="Weinstock G."/>
            <person name="Sodergren E."/>
            <person name="Clifton S."/>
            <person name="Fulton L."/>
            <person name="Fulton B."/>
            <person name="Courtney L."/>
            <person name="Fronick C."/>
            <person name="Harrison M."/>
            <person name="Strong C."/>
            <person name="Farmer C."/>
            <person name="Delahaunty K."/>
            <person name="Markovic C."/>
            <person name="Hall O."/>
            <person name="Minx P."/>
            <person name="Tomlinson C."/>
            <person name="Mitreva M."/>
            <person name="Nelson J."/>
            <person name="Hou S."/>
            <person name="Wollam A."/>
            <person name="Pepin K.H."/>
            <person name="Johnson M."/>
            <person name="Bhonagiri V."/>
            <person name="Zhang X."/>
            <person name="Suruliraj S."/>
            <person name="Warren W."/>
            <person name="Chinwalla A."/>
            <person name="Mardis E.R."/>
            <person name="Wilson R.K."/>
        </authorList>
    </citation>
    <scope>NUCLEOTIDE SEQUENCE [LARGE SCALE GENOMIC DNA]</scope>
    <source>
        <strain evidence="6 7">DSM 2876</strain>
    </source>
</reference>
<dbReference type="PANTHER" id="PTHR37326:SF1">
    <property type="entry name" value="BLL3975 PROTEIN"/>
    <property type="match status" value="1"/>
</dbReference>
<evidence type="ECO:0000256" key="3">
    <source>
        <dbReference type="ARBA" id="ARBA00022801"/>
    </source>
</evidence>
<keyword evidence="7" id="KW-1185">Reference proteome</keyword>
<keyword evidence="3" id="KW-0378">Hydrolase</keyword>
<keyword evidence="4" id="KW-0862">Zinc</keyword>
<dbReference type="eggNOG" id="COG3608">
    <property type="taxonomic scope" value="Bacteria"/>
</dbReference>
<accession>D4S0S9</accession>
<comment type="cofactor">
    <cofactor evidence="1">
        <name>Zn(2+)</name>
        <dbReference type="ChEBI" id="CHEBI:29105"/>
    </cofactor>
</comment>
<dbReference type="SUPFAM" id="SSF53187">
    <property type="entry name" value="Zn-dependent exopeptidases"/>
    <property type="match status" value="1"/>
</dbReference>
<dbReference type="Pfam" id="PF24827">
    <property type="entry name" value="AstE_AspA_cat"/>
    <property type="match status" value="1"/>
</dbReference>
<dbReference type="EMBL" id="ABWN01000030">
    <property type="protein sequence ID" value="EFF68427.1"/>
    <property type="molecule type" value="Genomic_DNA"/>
</dbReference>
<evidence type="ECO:0000256" key="2">
    <source>
        <dbReference type="ARBA" id="ARBA00022723"/>
    </source>
</evidence>
<name>D4S0S9_9FIRM</name>
<organism evidence="6 7">
    <name type="scientific">Eshraghiella crossota DSM 2876</name>
    <dbReference type="NCBI Taxonomy" id="511680"/>
    <lineage>
        <taxon>Bacteria</taxon>
        <taxon>Bacillati</taxon>
        <taxon>Bacillota</taxon>
        <taxon>Clostridia</taxon>
        <taxon>Lachnospirales</taxon>
        <taxon>Lachnospiraceae</taxon>
        <taxon>Eshraghiella</taxon>
    </lineage>
</organism>
<evidence type="ECO:0000313" key="6">
    <source>
        <dbReference type="EMBL" id="EFF68427.1"/>
    </source>
</evidence>
<sequence length="320" mass="35233">MIEEIVSLQMPVEERLVIKKNRLLPSVTDKSTKRISIVTGTHGDELNGQYVCYKLIEKIKAEPQNLAGIVDVYPSINPLGIDTGTRGIPMNDLDMNRVFPGNDSGAMAEYIAYNIIQDIIGSDMCVDVHSSNIFIKEAPQVRLSPELFEKLLPYAKLMNADIIWALSSAAYLESSLANCLNMFGVPSLVVEMGAGSRISRKYARQTLTGILRLMKELGIWKGDITDEIREPIVAHKGDVSAIHTTRSGLFILEDVEELGVHIRKGTYIGKIVNPLTGEILEDIISPKDGFLFTLREHPVVYKGAIVARICAEHDGGGLDA</sequence>
<dbReference type="RefSeq" id="WP_005603447.1">
    <property type="nucleotide sequence ID" value="NZ_GG663524.1"/>
</dbReference>
<evidence type="ECO:0000313" key="7">
    <source>
        <dbReference type="Proteomes" id="UP000006238"/>
    </source>
</evidence>
<feature type="domain" description="Succinylglutamate desuccinylase/Aspartoacylase catalytic" evidence="5">
    <location>
        <begin position="32"/>
        <end position="216"/>
    </location>
</feature>
<dbReference type="PANTHER" id="PTHR37326">
    <property type="entry name" value="BLL3975 PROTEIN"/>
    <property type="match status" value="1"/>
</dbReference>